<dbReference type="Proteomes" id="UP001596086">
    <property type="component" value="Unassembled WGS sequence"/>
</dbReference>
<dbReference type="SUPFAM" id="SSF55729">
    <property type="entry name" value="Acyl-CoA N-acyltransferases (Nat)"/>
    <property type="match status" value="1"/>
</dbReference>
<keyword evidence="2" id="KW-1003">Cell membrane</keyword>
<dbReference type="InterPro" id="IPR016181">
    <property type="entry name" value="Acyl_CoA_acyltransferase"/>
</dbReference>
<dbReference type="InterPro" id="IPR024320">
    <property type="entry name" value="LPG_synthase_C"/>
</dbReference>
<evidence type="ECO:0000256" key="4">
    <source>
        <dbReference type="ARBA" id="ARBA00022989"/>
    </source>
</evidence>
<gene>
    <name evidence="7" type="ORF">ACFPO9_09435</name>
</gene>
<dbReference type="Pfam" id="PF09924">
    <property type="entry name" value="LPG_synthase_C"/>
    <property type="match status" value="1"/>
</dbReference>
<keyword evidence="3" id="KW-0812">Transmembrane</keyword>
<keyword evidence="4" id="KW-1133">Transmembrane helix</keyword>
<reference evidence="8" key="1">
    <citation type="journal article" date="2019" name="Int. J. Syst. Evol. Microbiol.">
        <title>The Global Catalogue of Microorganisms (GCM) 10K type strain sequencing project: providing services to taxonomists for standard genome sequencing and annotation.</title>
        <authorList>
            <consortium name="The Broad Institute Genomics Platform"/>
            <consortium name="The Broad Institute Genome Sequencing Center for Infectious Disease"/>
            <person name="Wu L."/>
            <person name="Ma J."/>
        </authorList>
    </citation>
    <scope>NUCLEOTIDE SEQUENCE [LARGE SCALE GENOMIC DNA]</scope>
    <source>
        <strain evidence="8">CGMCC 4.5798</strain>
    </source>
</reference>
<accession>A0ABW0RVX4</accession>
<evidence type="ECO:0000259" key="6">
    <source>
        <dbReference type="Pfam" id="PF09924"/>
    </source>
</evidence>
<evidence type="ECO:0000256" key="1">
    <source>
        <dbReference type="ARBA" id="ARBA00004651"/>
    </source>
</evidence>
<sequence length="339" mass="38544">MTDTAIALARPAATQADALAHADLARRVAWLKQYGSHPMSFSTMQPDMAYFELPGIGYIAYAQHWGMQFALGDPVCAPGQREEMLDRFLERFPRALFVQVGKAVVDHLHGRHGYYGTQFGSEAKIGLADWSLRGARKQIIRTAVNGARAQGIEIREGGFDHDVKRISEAWIRTRRCKNNEIRFLIRPMLIDYREGTRYFYAFNCKGAAVGFIFFDPIYKDGRLAGYVPNISRSSANFRQGLWYALMAHALDVFREEGVPYVDLGLVPLQTDGGVEPQESRLLRATMSVIRERMDFLYNFKGLEFAKSRFQGRIEKTYCCHRSAMPALAMTAMFRLTRII</sequence>
<organism evidence="7 8">
    <name type="scientific">Massilia aerilata</name>
    <dbReference type="NCBI Taxonomy" id="453817"/>
    <lineage>
        <taxon>Bacteria</taxon>
        <taxon>Pseudomonadati</taxon>
        <taxon>Pseudomonadota</taxon>
        <taxon>Betaproteobacteria</taxon>
        <taxon>Burkholderiales</taxon>
        <taxon>Oxalobacteraceae</taxon>
        <taxon>Telluria group</taxon>
        <taxon>Massilia</taxon>
    </lineage>
</organism>
<keyword evidence="5" id="KW-0472">Membrane</keyword>
<comment type="caution">
    <text evidence="7">The sequence shown here is derived from an EMBL/GenBank/DDBJ whole genome shotgun (WGS) entry which is preliminary data.</text>
</comment>
<evidence type="ECO:0000313" key="8">
    <source>
        <dbReference type="Proteomes" id="UP001596086"/>
    </source>
</evidence>
<dbReference type="PANTHER" id="PTHR34697:SF2">
    <property type="entry name" value="PHOSPHATIDYLGLYCEROL LYSYLTRANSFERASE"/>
    <property type="match status" value="1"/>
</dbReference>
<evidence type="ECO:0000313" key="7">
    <source>
        <dbReference type="EMBL" id="MFC5548734.1"/>
    </source>
</evidence>
<protein>
    <submittedName>
        <fullName evidence="7">DUF2156 domain-containing protein</fullName>
    </submittedName>
</protein>
<evidence type="ECO:0000256" key="2">
    <source>
        <dbReference type="ARBA" id="ARBA00022475"/>
    </source>
</evidence>
<dbReference type="RefSeq" id="WP_379769851.1">
    <property type="nucleotide sequence ID" value="NZ_JBHSMZ010000006.1"/>
</dbReference>
<dbReference type="InterPro" id="IPR051211">
    <property type="entry name" value="PG_lysyltransferase"/>
</dbReference>
<evidence type="ECO:0000256" key="3">
    <source>
        <dbReference type="ARBA" id="ARBA00022692"/>
    </source>
</evidence>
<dbReference type="EMBL" id="JBHSMZ010000006">
    <property type="protein sequence ID" value="MFC5548734.1"/>
    <property type="molecule type" value="Genomic_DNA"/>
</dbReference>
<feature type="domain" description="Phosphatidylglycerol lysyltransferase C-terminal" evidence="6">
    <location>
        <begin position="31"/>
        <end position="319"/>
    </location>
</feature>
<proteinExistence type="predicted"/>
<comment type="subcellular location">
    <subcellularLocation>
        <location evidence="1">Cell membrane</location>
        <topology evidence="1">Multi-pass membrane protein</topology>
    </subcellularLocation>
</comment>
<name>A0ABW0RVX4_9BURK</name>
<evidence type="ECO:0000256" key="5">
    <source>
        <dbReference type="ARBA" id="ARBA00023136"/>
    </source>
</evidence>
<dbReference type="PANTHER" id="PTHR34697">
    <property type="entry name" value="PHOSPHATIDYLGLYCEROL LYSYLTRANSFERASE"/>
    <property type="match status" value="1"/>
</dbReference>
<keyword evidence="8" id="KW-1185">Reference proteome</keyword>